<dbReference type="AlphaFoldDB" id="A0A9X2Q9J5"/>
<dbReference type="Proteomes" id="UP001155057">
    <property type="component" value="Unassembled WGS sequence"/>
</dbReference>
<evidence type="ECO:0000313" key="3">
    <source>
        <dbReference type="Proteomes" id="UP001155057"/>
    </source>
</evidence>
<dbReference type="EMBL" id="JANUAE010000021">
    <property type="protein sequence ID" value="MCS3711951.1"/>
    <property type="molecule type" value="Genomic_DNA"/>
</dbReference>
<feature type="compositionally biased region" description="Basic and acidic residues" evidence="1">
    <location>
        <begin position="1"/>
        <end position="10"/>
    </location>
</feature>
<sequence>MIKETHECRECGSSGRRRRTATAPVVLSSRTAKTVGPTKCLGLEPRGYSEEEKEKILRAYRERGSKRAISRTFGIGRCCIDSLARKKRREMGSVADGLRPAEENDVLELDEREDMCPEAFKQTMAQGLGSARRTRQVVANAHGDRSAKTCARLWSRIQQSDSSRTTDEAEASATSGNPPKRQLLPVFAGDPSHRQVGKSGGELACAQALLRTTAAEAGATGPADTSGFRVRANGSLDDKSVRGVVKRSRHLTSTCYQKTFSAKWCGSQRNWEKMERSCSISSSRC</sequence>
<evidence type="ECO:0000256" key="1">
    <source>
        <dbReference type="SAM" id="MobiDB-lite"/>
    </source>
</evidence>
<feature type="region of interest" description="Disordered" evidence="1">
    <location>
        <begin position="1"/>
        <end position="29"/>
    </location>
</feature>
<proteinExistence type="predicted"/>
<feature type="region of interest" description="Disordered" evidence="1">
    <location>
        <begin position="156"/>
        <end position="182"/>
    </location>
</feature>
<organism evidence="2 3">
    <name type="scientific">Salinibacter ruber</name>
    <dbReference type="NCBI Taxonomy" id="146919"/>
    <lineage>
        <taxon>Bacteria</taxon>
        <taxon>Pseudomonadati</taxon>
        <taxon>Rhodothermota</taxon>
        <taxon>Rhodothermia</taxon>
        <taxon>Rhodothermales</taxon>
        <taxon>Salinibacteraceae</taxon>
        <taxon>Salinibacter</taxon>
    </lineage>
</organism>
<comment type="caution">
    <text evidence="2">The sequence shown here is derived from an EMBL/GenBank/DDBJ whole genome shotgun (WGS) entry which is preliminary data.</text>
</comment>
<gene>
    <name evidence="2" type="ORF">GGP61_003587</name>
</gene>
<reference evidence="2" key="1">
    <citation type="submission" date="2022-08" db="EMBL/GenBank/DDBJ databases">
        <title>Genomic Encyclopedia of Type Strains, Phase V (KMG-V): Genome sequencing to study the core and pangenomes of soil and plant-associated prokaryotes.</title>
        <authorList>
            <person name="Whitman W."/>
        </authorList>
    </citation>
    <scope>NUCLEOTIDE SEQUENCE</scope>
    <source>
        <strain evidence="2">SP3049</strain>
    </source>
</reference>
<evidence type="ECO:0000313" key="2">
    <source>
        <dbReference type="EMBL" id="MCS3711951.1"/>
    </source>
</evidence>
<accession>A0A9X2Q9J5</accession>
<name>A0A9X2Q9J5_9BACT</name>
<protein>
    <submittedName>
        <fullName evidence="2">Transposase-like protein</fullName>
    </submittedName>
</protein>